<evidence type="ECO:0000313" key="18">
    <source>
        <dbReference type="EMBL" id="RGS42095.1"/>
    </source>
</evidence>
<evidence type="ECO:0000256" key="7">
    <source>
        <dbReference type="ARBA" id="ARBA00022801"/>
    </source>
</evidence>
<dbReference type="PANTHER" id="PTHR30622">
    <property type="entry name" value="UNDECAPRENYL-DIPHOSPHATASE"/>
    <property type="match status" value="1"/>
</dbReference>
<dbReference type="EC" id="3.6.1.27" evidence="3 17"/>
<feature type="transmembrane region" description="Helical" evidence="17">
    <location>
        <begin position="136"/>
        <end position="153"/>
    </location>
</feature>
<dbReference type="GO" id="GO:0005886">
    <property type="term" value="C:plasma membrane"/>
    <property type="evidence" value="ECO:0007669"/>
    <property type="project" value="UniProtKB-SubCell"/>
</dbReference>
<dbReference type="HAMAP" id="MF_01006">
    <property type="entry name" value="Undec_diphosphatase"/>
    <property type="match status" value="1"/>
</dbReference>
<dbReference type="GO" id="GO:0009252">
    <property type="term" value="P:peptidoglycan biosynthetic process"/>
    <property type="evidence" value="ECO:0007669"/>
    <property type="project" value="UniProtKB-KW"/>
</dbReference>
<feature type="transmembrane region" description="Helical" evidence="17">
    <location>
        <begin position="268"/>
        <end position="286"/>
    </location>
</feature>
<comment type="subcellular location">
    <subcellularLocation>
        <location evidence="1 17">Cell membrane</location>
        <topology evidence="1 17">Multi-pass membrane protein</topology>
    </subcellularLocation>
</comment>
<evidence type="ECO:0000256" key="5">
    <source>
        <dbReference type="ARBA" id="ARBA00022475"/>
    </source>
</evidence>
<dbReference type="GO" id="GO:0008360">
    <property type="term" value="P:regulation of cell shape"/>
    <property type="evidence" value="ECO:0007669"/>
    <property type="project" value="UniProtKB-KW"/>
</dbReference>
<feature type="transmembrane region" description="Helical" evidence="17">
    <location>
        <begin position="70"/>
        <end position="89"/>
    </location>
</feature>
<comment type="similarity">
    <text evidence="2 17">Belongs to the UppP family.</text>
</comment>
<dbReference type="Proteomes" id="UP000266172">
    <property type="component" value="Unassembled WGS sequence"/>
</dbReference>
<dbReference type="GO" id="GO:0071555">
    <property type="term" value="P:cell wall organization"/>
    <property type="evidence" value="ECO:0007669"/>
    <property type="project" value="UniProtKB-KW"/>
</dbReference>
<evidence type="ECO:0000256" key="13">
    <source>
        <dbReference type="ARBA" id="ARBA00023316"/>
    </source>
</evidence>
<keyword evidence="12 17" id="KW-0046">Antibiotic resistance</keyword>
<keyword evidence="6 17" id="KW-0812">Transmembrane</keyword>
<evidence type="ECO:0000256" key="10">
    <source>
        <dbReference type="ARBA" id="ARBA00022989"/>
    </source>
</evidence>
<dbReference type="EMBL" id="QRVL01000001">
    <property type="protein sequence ID" value="RGS42095.1"/>
    <property type="molecule type" value="Genomic_DNA"/>
</dbReference>
<comment type="caution">
    <text evidence="18">The sequence shown here is derived from an EMBL/GenBank/DDBJ whole genome shotgun (WGS) entry which is preliminary data.</text>
</comment>
<keyword evidence="11 17" id="KW-0472">Membrane</keyword>
<comment type="function">
    <text evidence="17">Catalyzes the dephosphorylation of undecaprenyl diphosphate (UPP). Confers resistance to bacitracin.</text>
</comment>
<sequence length="320" mass="34777">MTTALKYVKIGHVCISLTDFYESDKEAAMSLLQAILMGIIQGLTEFLPVSSSGHLALFKILFDVNTDTGILYDVLLHVGTLIAISLVYYRDILKLVVDGCCIIRDAGYNVIVFFRNKTGKEQMAYRRVINSSYRKFAMLIIVSTIPTGIIGYFCKDVVEMASEILIVPGICLIATAVLLLIADHCKDGDKLPKNVTYTDAFSVGIAQGIATLPGLSRSGTTITACLLAGYQRNFAVKYSFLMSIPAILGALVLELKDATDLAVSGTEVVYYVIGMAVAAVVGYICIKTMLVIVRKKKFTVFAIYCLLVGALSIGGYFYLA</sequence>
<evidence type="ECO:0000313" key="19">
    <source>
        <dbReference type="Proteomes" id="UP000266172"/>
    </source>
</evidence>
<accession>A0A395VEK3</accession>
<organism evidence="18 19">
    <name type="scientific">Roseburia hominis</name>
    <dbReference type="NCBI Taxonomy" id="301301"/>
    <lineage>
        <taxon>Bacteria</taxon>
        <taxon>Bacillati</taxon>
        <taxon>Bacillota</taxon>
        <taxon>Clostridia</taxon>
        <taxon>Lachnospirales</taxon>
        <taxon>Lachnospiraceae</taxon>
        <taxon>Roseburia</taxon>
    </lineage>
</organism>
<evidence type="ECO:0000256" key="2">
    <source>
        <dbReference type="ARBA" id="ARBA00010621"/>
    </source>
</evidence>
<comment type="miscellaneous">
    <text evidence="17">Bacitracin is thought to be involved in the inhibition of peptidoglycan synthesis by sequestering undecaprenyl diphosphate, thereby reducing the pool of lipid carrier available.</text>
</comment>
<feature type="transmembrane region" description="Helical" evidence="17">
    <location>
        <begin position="165"/>
        <end position="182"/>
    </location>
</feature>
<keyword evidence="5 17" id="KW-1003">Cell membrane</keyword>
<protein>
    <recommendedName>
        <fullName evidence="4 17">Undecaprenyl-diphosphatase</fullName>
        <ecNumber evidence="3 17">3.6.1.27</ecNumber>
    </recommendedName>
    <alternativeName>
        <fullName evidence="15 17">Bacitracin resistance protein</fullName>
    </alternativeName>
    <alternativeName>
        <fullName evidence="14 17">Undecaprenyl pyrophosphate phosphatase</fullName>
    </alternativeName>
</protein>
<evidence type="ECO:0000256" key="6">
    <source>
        <dbReference type="ARBA" id="ARBA00022692"/>
    </source>
</evidence>
<evidence type="ECO:0000256" key="4">
    <source>
        <dbReference type="ARBA" id="ARBA00021581"/>
    </source>
</evidence>
<evidence type="ECO:0000256" key="9">
    <source>
        <dbReference type="ARBA" id="ARBA00022984"/>
    </source>
</evidence>
<evidence type="ECO:0000256" key="8">
    <source>
        <dbReference type="ARBA" id="ARBA00022960"/>
    </source>
</evidence>
<evidence type="ECO:0000256" key="17">
    <source>
        <dbReference type="HAMAP-Rule" id="MF_01006"/>
    </source>
</evidence>
<evidence type="ECO:0000256" key="16">
    <source>
        <dbReference type="ARBA" id="ARBA00047594"/>
    </source>
</evidence>
<keyword evidence="7 17" id="KW-0378">Hydrolase</keyword>
<keyword evidence="8 17" id="KW-0133">Cell shape</keyword>
<name>A0A395VEK3_9FIRM</name>
<evidence type="ECO:0000256" key="3">
    <source>
        <dbReference type="ARBA" id="ARBA00012374"/>
    </source>
</evidence>
<reference evidence="18 19" key="1">
    <citation type="submission" date="2018-08" db="EMBL/GenBank/DDBJ databases">
        <title>A genome reference for cultivated species of the human gut microbiota.</title>
        <authorList>
            <person name="Zou Y."/>
            <person name="Xue W."/>
            <person name="Luo G."/>
        </authorList>
    </citation>
    <scope>NUCLEOTIDE SEQUENCE [LARGE SCALE GENOMIC DNA]</scope>
    <source>
        <strain evidence="18 19">AF22-12AC</strain>
    </source>
</reference>
<dbReference type="GO" id="GO:0050380">
    <property type="term" value="F:undecaprenyl-diphosphatase activity"/>
    <property type="evidence" value="ECO:0007669"/>
    <property type="project" value="UniProtKB-UniRule"/>
</dbReference>
<dbReference type="InterPro" id="IPR003824">
    <property type="entry name" value="UppP"/>
</dbReference>
<dbReference type="Pfam" id="PF02673">
    <property type="entry name" value="BacA"/>
    <property type="match status" value="1"/>
</dbReference>
<evidence type="ECO:0000256" key="15">
    <source>
        <dbReference type="ARBA" id="ARBA00032932"/>
    </source>
</evidence>
<feature type="transmembrane region" description="Helical" evidence="17">
    <location>
        <begin position="27"/>
        <end position="49"/>
    </location>
</feature>
<keyword evidence="9 17" id="KW-0573">Peptidoglycan synthesis</keyword>
<feature type="transmembrane region" description="Helical" evidence="17">
    <location>
        <begin position="238"/>
        <end position="256"/>
    </location>
</feature>
<dbReference type="AlphaFoldDB" id="A0A395VEK3"/>
<feature type="transmembrane region" description="Helical" evidence="17">
    <location>
        <begin position="298"/>
        <end position="319"/>
    </location>
</feature>
<gene>
    <name evidence="17" type="primary">uppP</name>
    <name evidence="18" type="ORF">DWX93_01810</name>
</gene>
<evidence type="ECO:0000256" key="11">
    <source>
        <dbReference type="ARBA" id="ARBA00023136"/>
    </source>
</evidence>
<proteinExistence type="inferred from homology"/>
<evidence type="ECO:0000256" key="1">
    <source>
        <dbReference type="ARBA" id="ARBA00004651"/>
    </source>
</evidence>
<evidence type="ECO:0000256" key="12">
    <source>
        <dbReference type="ARBA" id="ARBA00023251"/>
    </source>
</evidence>
<dbReference type="GO" id="GO:0046677">
    <property type="term" value="P:response to antibiotic"/>
    <property type="evidence" value="ECO:0007669"/>
    <property type="project" value="UniProtKB-UniRule"/>
</dbReference>
<keyword evidence="13 17" id="KW-0961">Cell wall biogenesis/degradation</keyword>
<evidence type="ECO:0000256" key="14">
    <source>
        <dbReference type="ARBA" id="ARBA00032707"/>
    </source>
</evidence>
<dbReference type="PANTHER" id="PTHR30622:SF2">
    <property type="entry name" value="UNDECAPRENYL-DIPHOSPHATASE"/>
    <property type="match status" value="1"/>
</dbReference>
<keyword evidence="10 17" id="KW-1133">Transmembrane helix</keyword>
<comment type="catalytic activity">
    <reaction evidence="16 17">
        <text>di-trans,octa-cis-undecaprenyl diphosphate + H2O = di-trans,octa-cis-undecaprenyl phosphate + phosphate + H(+)</text>
        <dbReference type="Rhea" id="RHEA:28094"/>
        <dbReference type="ChEBI" id="CHEBI:15377"/>
        <dbReference type="ChEBI" id="CHEBI:15378"/>
        <dbReference type="ChEBI" id="CHEBI:43474"/>
        <dbReference type="ChEBI" id="CHEBI:58405"/>
        <dbReference type="ChEBI" id="CHEBI:60392"/>
        <dbReference type="EC" id="3.6.1.27"/>
    </reaction>
</comment>